<dbReference type="Pfam" id="PF01556">
    <property type="entry name" value="DnaJ_C"/>
    <property type="match status" value="1"/>
</dbReference>
<dbReference type="EMBL" id="CAMXCT030000779">
    <property type="protein sequence ID" value="CAL4770473.1"/>
    <property type="molecule type" value="Genomic_DNA"/>
</dbReference>
<dbReference type="PRINTS" id="PR00625">
    <property type="entry name" value="JDOMAIN"/>
</dbReference>
<organism evidence="4">
    <name type="scientific">Cladocopium goreaui</name>
    <dbReference type="NCBI Taxonomy" id="2562237"/>
    <lineage>
        <taxon>Eukaryota</taxon>
        <taxon>Sar</taxon>
        <taxon>Alveolata</taxon>
        <taxon>Dinophyceae</taxon>
        <taxon>Suessiales</taxon>
        <taxon>Symbiodiniaceae</taxon>
        <taxon>Cladocopium</taxon>
    </lineage>
</organism>
<accession>A0A9P1C167</accession>
<protein>
    <submittedName>
        <fullName evidence="6">DnaJ protein-like 1</fullName>
    </submittedName>
</protein>
<evidence type="ECO:0000259" key="3">
    <source>
        <dbReference type="PROSITE" id="PS50076"/>
    </source>
</evidence>
<evidence type="ECO:0000256" key="2">
    <source>
        <dbReference type="SAM" id="MobiDB-lite"/>
    </source>
</evidence>
<feature type="domain" description="J" evidence="3">
    <location>
        <begin position="115"/>
        <end position="185"/>
    </location>
</feature>
<dbReference type="Pfam" id="PF00226">
    <property type="entry name" value="DnaJ"/>
    <property type="match status" value="1"/>
</dbReference>
<reference evidence="5" key="2">
    <citation type="submission" date="2024-04" db="EMBL/GenBank/DDBJ databases">
        <authorList>
            <person name="Chen Y."/>
            <person name="Shah S."/>
            <person name="Dougan E. K."/>
            <person name="Thang M."/>
            <person name="Chan C."/>
        </authorList>
    </citation>
    <scope>NUCLEOTIDE SEQUENCE [LARGE SCALE GENOMIC DNA]</scope>
</reference>
<dbReference type="PANTHER" id="PTHR44200:SF1">
    <property type="entry name" value="DNAJ HOMOLOG SUBFAMILY C MEMBER 7"/>
    <property type="match status" value="1"/>
</dbReference>
<evidence type="ECO:0000313" key="4">
    <source>
        <dbReference type="EMBL" id="CAI3983161.1"/>
    </source>
</evidence>
<dbReference type="Gene3D" id="1.10.287.110">
    <property type="entry name" value="DnaJ domain"/>
    <property type="match status" value="1"/>
</dbReference>
<dbReference type="InterPro" id="IPR052758">
    <property type="entry name" value="SRC_co-chaperone"/>
</dbReference>
<feature type="region of interest" description="Disordered" evidence="2">
    <location>
        <begin position="1"/>
        <end position="21"/>
    </location>
</feature>
<sequence length="1271" mass="143893">MQRPGTNGAAKARPPPAGGNALVTFDAQLAKQQEEAQLAKERPKPRNDYLDCYTGPKVKWEDTGLYKALVKSQDIEEELTKIRNLIRKRTDPGYDPDDEEDFKVAPVRKFDSKADYYKLLDVDDFASVKDIKGAYKKLALQYHPDKNRDKKPDKLREMQDEFEKIQEAYEILSDRATRRQYDRARFDEARAKSQGMNSSFYSQKTNTDSNFWGRWGGAAEGKEGGKAKLPTKATKLPKAGDLRLEVKISLEKALRGGLKIREVKRDRMQRAFGGTSQTLKTVNIQIDPGQAMPSQADGTEYRLPGDGHWPSFNVSPGDLVVSFRHKAHAFLRQAEGGRDGALQLAVPLQARAKATQATLAVWSPTFKGSMVLLRFRNPLLDLAPSKACNITFILEGEGLPIPNTPMKRGPLAITVHECCDPPVKVQLDGPALVPSFNSSCCKETLLRRHVKHYNHQGTLRVTLTNPRAATLPVRKYVAVEAKERAGAKVPFPCVVVVWESSKDTDLVAFAQAAAALGHHAVENPQGYGWCCNVQLLPRALPYAHTTLSDAELAEDVAGPMATVKPGTATAETTKPRATLTEVQEFLLRFDLGPPEGFHDLPEPEEELAAATTLGAPGQSTAEVTLGSRVGASGGVASQTVDLQEAEDEEEKELTRLIREKQSDLDQVKRQWVERKERLSGERQEEEGQLRELLEKDKKRELERVEREMNGLRSNFEFQLQAEKKWVDEFMQNNNYQNQWVCVFKPAMVIRNKPQEDGPITRRVMFDEVVKAKTWKVTEDHWIQLETDEWALTWHKVHGQLLQRWFNAEQHRFRDLQAKIDERRKALEPSLTIGSCRHGEVRNETFVAYQRKKKEIEEWSIPPGPSAEEKCEIEDEECEQLHFLMEPIVKELKGYKRRLRELRQKRVEAAVERQRKVDGFLSNAPLPKGFEESLEAPEEQTVPTPEVEKRPWEETKQAADKAFKDKDWNTALSLYSKALESEELEALQRATLLSNRALCYNRLFEWNKSLEDAVDATVLEAEWPKGWLRRATAELRLAKTREALSSLKRGFSCAGKTAGQFLALTTECEAALYNDKMDEVDVPDHAVGRIAKFKEEGDGAFKQSNYGVAVLCYTRALYHRSMMESKEEAVVLSNRSACFLKLDLANEALADALAASEKDQLWSKPLVRAGQAALQLDDFKAAYQNFAKALAMALARRLDEHYEAANDGVQSCLQKIIRWEYSAAARRWSRFAQDRQRPREGLRVWALSDVFFDQHGVPEWLGSSDVRFLRFG</sequence>
<dbReference type="PROSITE" id="PS00636">
    <property type="entry name" value="DNAJ_1"/>
    <property type="match status" value="1"/>
</dbReference>
<dbReference type="CDD" id="cd06257">
    <property type="entry name" value="DnaJ"/>
    <property type="match status" value="1"/>
</dbReference>
<dbReference type="SUPFAM" id="SSF48452">
    <property type="entry name" value="TPR-like"/>
    <property type="match status" value="2"/>
</dbReference>
<feature type="coiled-coil region" evidence="1">
    <location>
        <begin position="884"/>
        <end position="911"/>
    </location>
</feature>
<dbReference type="PROSITE" id="PS50076">
    <property type="entry name" value="DNAJ_2"/>
    <property type="match status" value="1"/>
</dbReference>
<dbReference type="PANTHER" id="PTHR44200">
    <property type="entry name" value="DNAJ HOMOLOG SUBFAMILY C MEMBER 7"/>
    <property type="match status" value="1"/>
</dbReference>
<dbReference type="GO" id="GO:0006457">
    <property type="term" value="P:protein folding"/>
    <property type="evidence" value="ECO:0007669"/>
    <property type="project" value="InterPro"/>
</dbReference>
<evidence type="ECO:0000256" key="1">
    <source>
        <dbReference type="SAM" id="Coils"/>
    </source>
</evidence>
<dbReference type="InterPro" id="IPR001623">
    <property type="entry name" value="DnaJ_domain"/>
</dbReference>
<dbReference type="InterPro" id="IPR036869">
    <property type="entry name" value="J_dom_sf"/>
</dbReference>
<dbReference type="InterPro" id="IPR008971">
    <property type="entry name" value="HSP40/DnaJ_pept-bd"/>
</dbReference>
<dbReference type="SMART" id="SM00271">
    <property type="entry name" value="DnaJ"/>
    <property type="match status" value="1"/>
</dbReference>
<name>A0A9P1C167_9DINO</name>
<reference evidence="4" key="1">
    <citation type="submission" date="2022-10" db="EMBL/GenBank/DDBJ databases">
        <authorList>
            <person name="Chen Y."/>
            <person name="Dougan E. K."/>
            <person name="Chan C."/>
            <person name="Rhodes N."/>
            <person name="Thang M."/>
        </authorList>
    </citation>
    <scope>NUCLEOTIDE SEQUENCE</scope>
</reference>
<feature type="region of interest" description="Disordered" evidence="2">
    <location>
        <begin position="927"/>
        <end position="952"/>
    </location>
</feature>
<dbReference type="OrthoDB" id="428254at2759"/>
<dbReference type="InterPro" id="IPR002939">
    <property type="entry name" value="DnaJ_C"/>
</dbReference>
<comment type="caution">
    <text evidence="4">The sequence shown here is derived from an EMBL/GenBank/DDBJ whole genome shotgun (WGS) entry which is preliminary data.</text>
</comment>
<dbReference type="EMBL" id="CAMXCT010000779">
    <property type="protein sequence ID" value="CAI3983161.1"/>
    <property type="molecule type" value="Genomic_DNA"/>
</dbReference>
<dbReference type="AlphaFoldDB" id="A0A9P1C167"/>
<dbReference type="Gene3D" id="1.25.40.10">
    <property type="entry name" value="Tetratricopeptide repeat domain"/>
    <property type="match status" value="2"/>
</dbReference>
<proteinExistence type="predicted"/>
<keyword evidence="1" id="KW-0175">Coiled coil</keyword>
<evidence type="ECO:0000313" key="5">
    <source>
        <dbReference type="EMBL" id="CAL1136536.1"/>
    </source>
</evidence>
<dbReference type="Gene3D" id="2.60.260.20">
    <property type="entry name" value="Urease metallochaperone UreE, N-terminal domain"/>
    <property type="match status" value="1"/>
</dbReference>
<dbReference type="GO" id="GO:0051082">
    <property type="term" value="F:unfolded protein binding"/>
    <property type="evidence" value="ECO:0007669"/>
    <property type="project" value="InterPro"/>
</dbReference>
<dbReference type="InterPro" id="IPR011990">
    <property type="entry name" value="TPR-like_helical_dom_sf"/>
</dbReference>
<feature type="coiled-coil region" evidence="1">
    <location>
        <begin position="639"/>
        <end position="721"/>
    </location>
</feature>
<evidence type="ECO:0000313" key="6">
    <source>
        <dbReference type="EMBL" id="CAL4770473.1"/>
    </source>
</evidence>
<dbReference type="Proteomes" id="UP001152797">
    <property type="component" value="Unassembled WGS sequence"/>
</dbReference>
<dbReference type="SUPFAM" id="SSF46565">
    <property type="entry name" value="Chaperone J-domain"/>
    <property type="match status" value="1"/>
</dbReference>
<dbReference type="EMBL" id="CAMXCT020000779">
    <property type="protein sequence ID" value="CAL1136536.1"/>
    <property type="molecule type" value="Genomic_DNA"/>
</dbReference>
<evidence type="ECO:0000313" key="7">
    <source>
        <dbReference type="Proteomes" id="UP001152797"/>
    </source>
</evidence>
<dbReference type="SUPFAM" id="SSF49493">
    <property type="entry name" value="HSP40/DnaJ peptide-binding domain"/>
    <property type="match status" value="1"/>
</dbReference>
<gene>
    <name evidence="4" type="ORF">C1SCF055_LOCUS10794</name>
</gene>
<dbReference type="InterPro" id="IPR018253">
    <property type="entry name" value="DnaJ_domain_CS"/>
</dbReference>
<keyword evidence="7" id="KW-1185">Reference proteome</keyword>